<protein>
    <submittedName>
        <fullName evidence="1">Uncharacterized protein</fullName>
    </submittedName>
</protein>
<dbReference type="Proteomes" id="UP000798662">
    <property type="component" value="Chromosome 2"/>
</dbReference>
<evidence type="ECO:0000313" key="2">
    <source>
        <dbReference type="Proteomes" id="UP000798662"/>
    </source>
</evidence>
<proteinExistence type="predicted"/>
<name>A0ACC3C211_PYRYE</name>
<accession>A0ACC3C211</accession>
<dbReference type="EMBL" id="CM020619">
    <property type="protein sequence ID" value="KAK1863847.1"/>
    <property type="molecule type" value="Genomic_DNA"/>
</dbReference>
<comment type="caution">
    <text evidence="1">The sequence shown here is derived from an EMBL/GenBank/DDBJ whole genome shotgun (WGS) entry which is preliminary data.</text>
</comment>
<keyword evidence="2" id="KW-1185">Reference proteome</keyword>
<organism evidence="1 2">
    <name type="scientific">Pyropia yezoensis</name>
    <name type="common">Susabi-nori</name>
    <name type="synonym">Porphyra yezoensis</name>
    <dbReference type="NCBI Taxonomy" id="2788"/>
    <lineage>
        <taxon>Eukaryota</taxon>
        <taxon>Rhodophyta</taxon>
        <taxon>Bangiophyceae</taxon>
        <taxon>Bangiales</taxon>
        <taxon>Bangiaceae</taxon>
        <taxon>Pyropia</taxon>
    </lineage>
</organism>
<sequence length="461" mass="50912">MNESTSLTTVLDLGARPHPTPPTMSKGKVVLAYSGGLDTSVILKWLQDQGYEVICFIADVGQTDDFEAARVKALSLGATKVYVENLRKEFVTDFIFPAVKVNAIYESRYLLGTSLARPCIARRQIQIAIAEKAQFVSHGATGKGNDQVRFELTFYALAPHIQVIAPWRDDTFIESFKGRSDLLAYARSKGIAMPSGDKPPYSMDDNLMHISYESGDLEDPACAPRDAIYTKTDPRESWPDTPETVRIEFRDGTPVKASSEASGESYTDPLELYLFLNQVAKRHGIGRIDIVENRFVGIKSRGVYETPGATILRCAHIDIEGVAMDREVMRLRDMLSPKFSELVYNGFWFAPEMDFLLAAVDKSQELIDGWVDVVCFKSNCMAVARSSPTSLYSADLSSMENVDGYQPSDAGGFIRINAVRLKAHRKILLATDRERLANAGPIGTTYAAVLDSDKTDAGAKK</sequence>
<evidence type="ECO:0000313" key="1">
    <source>
        <dbReference type="EMBL" id="KAK1863847.1"/>
    </source>
</evidence>
<reference evidence="1" key="1">
    <citation type="submission" date="2019-11" db="EMBL/GenBank/DDBJ databases">
        <title>Nori genome reveals adaptations in red seaweeds to the harsh intertidal environment.</title>
        <authorList>
            <person name="Wang D."/>
            <person name="Mao Y."/>
        </authorList>
    </citation>
    <scope>NUCLEOTIDE SEQUENCE</scope>
    <source>
        <tissue evidence="1">Gametophyte</tissue>
    </source>
</reference>
<gene>
    <name evidence="1" type="ORF">I4F81_006401</name>
</gene>